<organism evidence="1 2">
    <name type="scientific">Tenacibaculum platacis</name>
    <dbReference type="NCBI Taxonomy" id="3137852"/>
    <lineage>
        <taxon>Bacteria</taxon>
        <taxon>Pseudomonadati</taxon>
        <taxon>Bacteroidota</taxon>
        <taxon>Flavobacteriia</taxon>
        <taxon>Flavobacteriales</taxon>
        <taxon>Flavobacteriaceae</taxon>
        <taxon>Tenacibaculum</taxon>
    </lineage>
</organism>
<comment type="caution">
    <text evidence="1">The sequence shown here is derived from an EMBL/GenBank/DDBJ whole genome shotgun (WGS) entry which is preliminary data.</text>
</comment>
<accession>A0ABP1EXC0</accession>
<dbReference type="PROSITE" id="PS51257">
    <property type="entry name" value="PROKAR_LIPOPROTEIN"/>
    <property type="match status" value="1"/>
</dbReference>
<evidence type="ECO:0000313" key="2">
    <source>
        <dbReference type="Proteomes" id="UP001497416"/>
    </source>
</evidence>
<reference evidence="1 2" key="1">
    <citation type="submission" date="2024-05" db="EMBL/GenBank/DDBJ databases">
        <authorList>
            <person name="Duchaud E."/>
        </authorList>
    </citation>
    <scope>NUCLEOTIDE SEQUENCE [LARGE SCALE GENOMIC DNA]</scope>
    <source>
        <strain evidence="1">Ena-SAMPLE-TAB-13-05-2024-13:56:06:370-140302</strain>
    </source>
</reference>
<evidence type="ECO:0008006" key="3">
    <source>
        <dbReference type="Google" id="ProtNLM"/>
    </source>
</evidence>
<dbReference type="RefSeq" id="WP_348713666.1">
    <property type="nucleotide sequence ID" value="NZ_CAXIXY010000007.1"/>
</dbReference>
<gene>
    <name evidence="1" type="ORF">T190607A01A_50253</name>
</gene>
<dbReference type="Proteomes" id="UP001497416">
    <property type="component" value="Unassembled WGS sequence"/>
</dbReference>
<keyword evidence="2" id="KW-1185">Reference proteome</keyword>
<dbReference type="EMBL" id="CAXIXY010000007">
    <property type="protein sequence ID" value="CAL2093681.1"/>
    <property type="molecule type" value="Genomic_DNA"/>
</dbReference>
<evidence type="ECO:0000313" key="1">
    <source>
        <dbReference type="EMBL" id="CAL2093681.1"/>
    </source>
</evidence>
<name>A0ABP1EXC0_9FLAO</name>
<proteinExistence type="predicted"/>
<protein>
    <recommendedName>
        <fullName evidence="3">DUF4848 domain-containing protein</fullName>
    </recommendedName>
</protein>
<sequence>MKKILMLIIIAAIAVSCKDEEIIKESPQETIETKQRKEGKAMLHFDRVEELQSFIKERVSSDIDYLDEARNFSERGLYNPLLLVYNLDAREAEKKGIEEKSIPTVASDDDMLLLLLNEDGEIGIEDKIFRIDGDFVYTYTASGGSGDINNFTEQYNAGKIQMKRGGTLEFSKNLTVYMHDNVKSSEEENFVGRSQTNYQYFSNNYRMRARQFDGYWVFYSSIGSNTKVEERKKFLWWSWWKTAKTDNRLEYELSYEVRSTPGFPPVNFVTTASGFRYCNCNTAQRTYSWSVGVPWAPERYIPLEGESRHWAHWYTTNPNTVSVTLQY</sequence>